<evidence type="ECO:0000256" key="2">
    <source>
        <dbReference type="ARBA" id="ARBA00023315"/>
    </source>
</evidence>
<dbReference type="Proteomes" id="UP000666915">
    <property type="component" value="Unassembled WGS sequence"/>
</dbReference>
<protein>
    <submittedName>
        <fullName evidence="4">GNAT family N-acetyltransferase</fullName>
    </submittedName>
</protein>
<evidence type="ECO:0000259" key="3">
    <source>
        <dbReference type="PROSITE" id="PS51186"/>
    </source>
</evidence>
<keyword evidence="5" id="KW-1185">Reference proteome</keyword>
<dbReference type="InterPro" id="IPR016181">
    <property type="entry name" value="Acyl_CoA_acyltransferase"/>
</dbReference>
<name>A0ABS3RFP2_9ACTN</name>
<reference evidence="4 5" key="1">
    <citation type="submission" date="2021-03" db="EMBL/GenBank/DDBJ databases">
        <authorList>
            <person name="Kanchanasin P."/>
            <person name="Saeng-In P."/>
            <person name="Phongsopitanun W."/>
            <person name="Yuki M."/>
            <person name="Kudo T."/>
            <person name="Ohkuma M."/>
            <person name="Tanasupawat S."/>
        </authorList>
    </citation>
    <scope>NUCLEOTIDE SEQUENCE [LARGE SCALE GENOMIC DNA]</scope>
    <source>
        <strain evidence="4 5">L46</strain>
    </source>
</reference>
<feature type="domain" description="N-acetyltransferase" evidence="3">
    <location>
        <begin position="14"/>
        <end position="166"/>
    </location>
</feature>
<proteinExistence type="predicted"/>
<accession>A0ABS3RFP2</accession>
<comment type="caution">
    <text evidence="4">The sequence shown here is derived from an EMBL/GenBank/DDBJ whole genome shotgun (WGS) entry which is preliminary data.</text>
</comment>
<sequence length="171" mass="18327">MRDAAPGRGDASTATVEPAVPADAGELLTLQRAAYVSEAQLYGDPFIPPLVESLEQLRKVLGGDAVVLKAVLGGRMAGAVRAQFSDHTCLVGRLVVAPDLQGRGIGGRLMRELEERVAGRADACVLFTGHLSDGNLRLYRRLGYAETHRERVAAHLTLVHMRKPLVPAETP</sequence>
<dbReference type="EMBL" id="JAGEOK010000059">
    <property type="protein sequence ID" value="MBO2445053.1"/>
    <property type="molecule type" value="Genomic_DNA"/>
</dbReference>
<dbReference type="InterPro" id="IPR050832">
    <property type="entry name" value="Bact_Acetyltransf"/>
</dbReference>
<evidence type="ECO:0000256" key="1">
    <source>
        <dbReference type="ARBA" id="ARBA00022679"/>
    </source>
</evidence>
<dbReference type="CDD" id="cd04301">
    <property type="entry name" value="NAT_SF"/>
    <property type="match status" value="1"/>
</dbReference>
<dbReference type="PROSITE" id="PS51186">
    <property type="entry name" value="GNAT"/>
    <property type="match status" value="1"/>
</dbReference>
<keyword evidence="2" id="KW-0012">Acyltransferase</keyword>
<evidence type="ECO:0000313" key="5">
    <source>
        <dbReference type="Proteomes" id="UP000666915"/>
    </source>
</evidence>
<organism evidence="4 5">
    <name type="scientific">Actinomadura nitritigenes</name>
    <dbReference type="NCBI Taxonomy" id="134602"/>
    <lineage>
        <taxon>Bacteria</taxon>
        <taxon>Bacillati</taxon>
        <taxon>Actinomycetota</taxon>
        <taxon>Actinomycetes</taxon>
        <taxon>Streptosporangiales</taxon>
        <taxon>Thermomonosporaceae</taxon>
        <taxon>Actinomadura</taxon>
    </lineage>
</organism>
<dbReference type="Pfam" id="PF13673">
    <property type="entry name" value="Acetyltransf_10"/>
    <property type="match status" value="1"/>
</dbReference>
<dbReference type="InterPro" id="IPR000182">
    <property type="entry name" value="GNAT_dom"/>
</dbReference>
<dbReference type="Gene3D" id="3.40.630.30">
    <property type="match status" value="1"/>
</dbReference>
<dbReference type="SUPFAM" id="SSF55729">
    <property type="entry name" value="Acyl-CoA N-acyltransferases (Nat)"/>
    <property type="match status" value="1"/>
</dbReference>
<evidence type="ECO:0000313" key="4">
    <source>
        <dbReference type="EMBL" id="MBO2445053.1"/>
    </source>
</evidence>
<keyword evidence="1" id="KW-0808">Transferase</keyword>
<dbReference type="PANTHER" id="PTHR43877">
    <property type="entry name" value="AMINOALKYLPHOSPHONATE N-ACETYLTRANSFERASE-RELATED-RELATED"/>
    <property type="match status" value="1"/>
</dbReference>
<gene>
    <name evidence="4" type="ORF">J4557_46875</name>
</gene>
<dbReference type="RefSeq" id="WP_208274051.1">
    <property type="nucleotide sequence ID" value="NZ_BAAAGM010000017.1"/>
</dbReference>